<dbReference type="GeneID" id="101863841"/>
<evidence type="ECO:0000256" key="4">
    <source>
        <dbReference type="ARBA" id="ARBA00023157"/>
    </source>
</evidence>
<dbReference type="PROSITE" id="PS50940">
    <property type="entry name" value="CHIT_BIND_II"/>
    <property type="match status" value="1"/>
</dbReference>
<evidence type="ECO:0000256" key="5">
    <source>
        <dbReference type="ARBA" id="ARBA00023180"/>
    </source>
</evidence>
<reference evidence="10" key="1">
    <citation type="submission" date="2025-08" db="UniProtKB">
        <authorList>
            <consortium name="RefSeq"/>
        </authorList>
    </citation>
    <scope>IDENTIFICATION</scope>
</reference>
<feature type="compositionally biased region" description="Acidic residues" evidence="6">
    <location>
        <begin position="378"/>
        <end position="398"/>
    </location>
</feature>
<feature type="region of interest" description="Disordered" evidence="6">
    <location>
        <begin position="171"/>
        <end position="276"/>
    </location>
</feature>
<feature type="region of interest" description="Disordered" evidence="6">
    <location>
        <begin position="349"/>
        <end position="425"/>
    </location>
</feature>
<keyword evidence="10" id="KW-0418">Kinase</keyword>
<dbReference type="InterPro" id="IPR036508">
    <property type="entry name" value="Chitin-bd_dom_sf"/>
</dbReference>
<feature type="compositionally biased region" description="Polar residues" evidence="6">
    <location>
        <begin position="239"/>
        <end position="258"/>
    </location>
</feature>
<name>A0ABM1A8K6_APLCA</name>
<protein>
    <submittedName>
        <fullName evidence="10">Probable serine/threonine-protein kinase clkA</fullName>
    </submittedName>
</protein>
<keyword evidence="3" id="KW-0677">Repeat</keyword>
<evidence type="ECO:0000256" key="6">
    <source>
        <dbReference type="SAM" id="MobiDB-lite"/>
    </source>
</evidence>
<dbReference type="SMART" id="SM00494">
    <property type="entry name" value="ChtBD2"/>
    <property type="match status" value="1"/>
</dbReference>
<evidence type="ECO:0000256" key="1">
    <source>
        <dbReference type="ARBA" id="ARBA00022669"/>
    </source>
</evidence>
<dbReference type="InterPro" id="IPR002557">
    <property type="entry name" value="Chitin-bd_dom"/>
</dbReference>
<sequence>MASTTIVFVTILVLLCVSAVAAYSEDDSDSYKDKDKGSDSSSYYYDYASSSDDDMSGEMNDDNGGGKHDNSYDHYDYDYKNNKWGGDNSYSRKSYSHGSGWNAAAQAQPLVVCTYGVMFIPHPTDCQKFYQCAHGKPFLQTCSSSLHFNPTMNVCDWPYNAGCKSESSNNNYNDNNNYNNNNYKDNNNNYNSYNDNQYQRPVQKPVYSPPAQTYSSQDQDYSQKTYNPPAPSKTYHNPPAQTNHQYPSQGNTYYNKPVQTYPETYNNNNNYPSNTKTYTQTQAQRPQYPSPSIPQQPVYVKPSQGMGQGGFKAPMMYPFHPGHYPLVSPYHMPVIPVYQPGMFQPMFSYPGQQKGSSGQGNVFRPAMGSGKDSKDDGYDSESEEEMMESSEEEDEESYDMDRKSTMNNHNSFDSSKTSSKSDYNDYDSYSKTSRVDYQNSYKGSSSNFDYSNNKGSIGNDRDYGFDYKTYDDGSQSNKGGWWNQGSHSGGRWHSHSGGNLQTGGGKKVFWNKGQGGNKGGFFGGGKGKEGNGKSYYYYDNAGTSNKGGNNYYYDYSDIADYLDYPHMGGGNTQSFYAPSQDYKQQGYFKSGALSNPKYFGDAFKGFASSPVVKQNLQKLDDANEKVKYVHYDHTGNGYGTGGHSSGGYGGGYYGGSGSGSGSGSLIPLLLLGSPQGTQLLLQAALLSKLKNVGGGGGGGTVVHFHLIECDTLQNKNKKCYRSRFNAPINAVSVKLLMSRGLQVCRTSLKGPSQVGN</sequence>
<dbReference type="PANTHER" id="PTHR23301">
    <property type="entry name" value="CHITIN BINDING PERITROPHIN-A"/>
    <property type="match status" value="1"/>
</dbReference>
<dbReference type="Pfam" id="PF01607">
    <property type="entry name" value="CBM_14"/>
    <property type="match status" value="1"/>
</dbReference>
<proteinExistence type="predicted"/>
<keyword evidence="1" id="KW-0147">Chitin-binding</keyword>
<dbReference type="SUPFAM" id="SSF57625">
    <property type="entry name" value="Invertebrate chitin-binding proteins"/>
    <property type="match status" value="1"/>
</dbReference>
<feature type="region of interest" description="Disordered" evidence="6">
    <location>
        <begin position="476"/>
        <end position="497"/>
    </location>
</feature>
<keyword evidence="5" id="KW-0325">Glycoprotein</keyword>
<evidence type="ECO:0000256" key="7">
    <source>
        <dbReference type="SAM" id="SignalP"/>
    </source>
</evidence>
<dbReference type="Gene3D" id="2.170.140.10">
    <property type="entry name" value="Chitin binding domain"/>
    <property type="match status" value="1"/>
</dbReference>
<feature type="compositionally biased region" description="Polar residues" evidence="6">
    <location>
        <begin position="350"/>
        <end position="360"/>
    </location>
</feature>
<evidence type="ECO:0000256" key="3">
    <source>
        <dbReference type="ARBA" id="ARBA00022737"/>
    </source>
</evidence>
<feature type="chain" id="PRO_5047280828" evidence="7">
    <location>
        <begin position="23"/>
        <end position="756"/>
    </location>
</feature>
<evidence type="ECO:0000256" key="2">
    <source>
        <dbReference type="ARBA" id="ARBA00022729"/>
    </source>
</evidence>
<feature type="compositionally biased region" description="Low complexity" evidence="6">
    <location>
        <begin position="485"/>
        <end position="497"/>
    </location>
</feature>
<feature type="signal peptide" evidence="7">
    <location>
        <begin position="1"/>
        <end position="22"/>
    </location>
</feature>
<keyword evidence="9" id="KW-1185">Reference proteome</keyword>
<dbReference type="RefSeq" id="XP_012942906.1">
    <property type="nucleotide sequence ID" value="XM_013087452.1"/>
</dbReference>
<evidence type="ECO:0000259" key="8">
    <source>
        <dbReference type="PROSITE" id="PS50940"/>
    </source>
</evidence>
<dbReference type="GO" id="GO:0016301">
    <property type="term" value="F:kinase activity"/>
    <property type="evidence" value="ECO:0007669"/>
    <property type="project" value="UniProtKB-KW"/>
</dbReference>
<evidence type="ECO:0000313" key="9">
    <source>
        <dbReference type="Proteomes" id="UP000694888"/>
    </source>
</evidence>
<evidence type="ECO:0000313" key="10">
    <source>
        <dbReference type="RefSeq" id="XP_012942906.1"/>
    </source>
</evidence>
<keyword evidence="10" id="KW-0808">Transferase</keyword>
<dbReference type="PANTHER" id="PTHR23301:SF0">
    <property type="entry name" value="CHITIN-BINDING TYPE-2 DOMAIN-CONTAINING PROTEIN-RELATED"/>
    <property type="match status" value="1"/>
</dbReference>
<feature type="compositionally biased region" description="Low complexity" evidence="6">
    <location>
        <begin position="410"/>
        <end position="425"/>
    </location>
</feature>
<keyword evidence="2 7" id="KW-0732">Signal</keyword>
<feature type="compositionally biased region" description="Low complexity" evidence="6">
    <location>
        <begin position="171"/>
        <end position="196"/>
    </location>
</feature>
<dbReference type="InterPro" id="IPR051940">
    <property type="entry name" value="Chitin_bind-dev_reg"/>
</dbReference>
<feature type="domain" description="Chitin-binding type-2" evidence="8">
    <location>
        <begin position="110"/>
        <end position="165"/>
    </location>
</feature>
<accession>A0ABM1A8K6</accession>
<gene>
    <name evidence="10" type="primary">LOC101863841</name>
</gene>
<dbReference type="Proteomes" id="UP000694888">
    <property type="component" value="Unplaced"/>
</dbReference>
<feature type="compositionally biased region" description="Low complexity" evidence="6">
    <location>
        <begin position="214"/>
        <end position="223"/>
    </location>
</feature>
<keyword evidence="4" id="KW-1015">Disulfide bond</keyword>
<feature type="compositionally biased region" description="Low complexity" evidence="6">
    <location>
        <begin position="260"/>
        <end position="276"/>
    </location>
</feature>
<organism evidence="9 10">
    <name type="scientific">Aplysia californica</name>
    <name type="common">California sea hare</name>
    <dbReference type="NCBI Taxonomy" id="6500"/>
    <lineage>
        <taxon>Eukaryota</taxon>
        <taxon>Metazoa</taxon>
        <taxon>Spiralia</taxon>
        <taxon>Lophotrochozoa</taxon>
        <taxon>Mollusca</taxon>
        <taxon>Gastropoda</taxon>
        <taxon>Heterobranchia</taxon>
        <taxon>Euthyneura</taxon>
        <taxon>Tectipleura</taxon>
        <taxon>Aplysiida</taxon>
        <taxon>Aplysioidea</taxon>
        <taxon>Aplysiidae</taxon>
        <taxon>Aplysia</taxon>
    </lineage>
</organism>